<feature type="region of interest" description="Disordered" evidence="1">
    <location>
        <begin position="1"/>
        <end position="21"/>
    </location>
</feature>
<proteinExistence type="predicted"/>
<evidence type="ECO:0000256" key="2">
    <source>
        <dbReference type="SAM" id="Phobius"/>
    </source>
</evidence>
<evidence type="ECO:0000313" key="3">
    <source>
        <dbReference type="EMBL" id="EOY45565.1"/>
    </source>
</evidence>
<keyword evidence="2" id="KW-0472">Membrane</keyword>
<feature type="transmembrane region" description="Helical" evidence="2">
    <location>
        <begin position="27"/>
        <end position="48"/>
    </location>
</feature>
<name>A0A7U9H8T3_STRLI</name>
<gene>
    <name evidence="3" type="ORF">SLI_0846</name>
</gene>
<sequence>MAQTRQPASRQPASRAPDGLVQRILPPPALCGFLVLLVLAFAASYAVGRGVGPVAPGMHGPGITQGGHGDGGTDMEEDDMGGMNHGGGH</sequence>
<dbReference type="AlphaFoldDB" id="A0A7U9H8T3"/>
<reference evidence="4" key="1">
    <citation type="journal article" date="2013" name="Genome Biol. Evol.">
        <title>The genome sequence of Streptomyces lividans 66 reveals a novel tRNA-dependent peptide biosynthetic system within a metal-related genomic island.</title>
        <authorList>
            <person name="Cruz-Morales P."/>
            <person name="Vijgenboom E."/>
            <person name="Iruegas-Bocardo F."/>
            <person name="Girard G."/>
            <person name="Yanez-Guerra L.A."/>
            <person name="Ramos-Aboites H.E."/>
            <person name="Pernodet J.L."/>
            <person name="Anne J."/>
            <person name="van Wezel G.P."/>
            <person name="Barona-Gomez F."/>
        </authorList>
    </citation>
    <scope>NUCLEOTIDE SEQUENCE [LARGE SCALE GENOMIC DNA]</scope>
    <source>
        <strain evidence="4">1326</strain>
    </source>
</reference>
<dbReference type="EMBL" id="CM001889">
    <property type="protein sequence ID" value="EOY45565.1"/>
    <property type="molecule type" value="Genomic_DNA"/>
</dbReference>
<feature type="compositionally biased region" description="Gly residues" evidence="1">
    <location>
        <begin position="59"/>
        <end position="72"/>
    </location>
</feature>
<dbReference type="Proteomes" id="UP000014062">
    <property type="component" value="Chromosome"/>
</dbReference>
<protein>
    <submittedName>
        <fullName evidence="3">Secreted protein</fullName>
    </submittedName>
</protein>
<organism evidence="3 4">
    <name type="scientific">Streptomyces lividans 1326</name>
    <dbReference type="NCBI Taxonomy" id="1200984"/>
    <lineage>
        <taxon>Bacteria</taxon>
        <taxon>Bacillati</taxon>
        <taxon>Actinomycetota</taxon>
        <taxon>Actinomycetes</taxon>
        <taxon>Kitasatosporales</taxon>
        <taxon>Streptomycetaceae</taxon>
        <taxon>Streptomyces</taxon>
    </lineage>
</organism>
<keyword evidence="2" id="KW-1133">Transmembrane helix</keyword>
<feature type="region of interest" description="Disordered" evidence="1">
    <location>
        <begin position="53"/>
        <end position="89"/>
    </location>
</feature>
<feature type="compositionally biased region" description="Polar residues" evidence="1">
    <location>
        <begin position="1"/>
        <end position="12"/>
    </location>
</feature>
<evidence type="ECO:0000313" key="4">
    <source>
        <dbReference type="Proteomes" id="UP000014062"/>
    </source>
</evidence>
<evidence type="ECO:0000256" key="1">
    <source>
        <dbReference type="SAM" id="MobiDB-lite"/>
    </source>
</evidence>
<accession>A0A7U9H8T3</accession>
<dbReference type="RefSeq" id="WP_016325276.1">
    <property type="nucleotide sequence ID" value="NZ_CM001889.1"/>
</dbReference>
<keyword evidence="2" id="KW-0812">Transmembrane</keyword>